<dbReference type="InterPro" id="IPR041854">
    <property type="entry name" value="BFD-like_2Fe2S-bd_dom_sf"/>
</dbReference>
<keyword evidence="2" id="KW-0285">Flavoprotein</keyword>
<dbReference type="PRINTS" id="PR00411">
    <property type="entry name" value="PNDRDTASEI"/>
</dbReference>
<dbReference type="Proteomes" id="UP001501183">
    <property type="component" value="Unassembled WGS sequence"/>
</dbReference>
<dbReference type="Gene3D" id="3.50.50.60">
    <property type="entry name" value="FAD/NAD(P)-binding domain"/>
    <property type="match status" value="2"/>
</dbReference>
<evidence type="ECO:0000259" key="5">
    <source>
        <dbReference type="Pfam" id="PF07992"/>
    </source>
</evidence>
<name>A0ABP8NYF3_9NOCA</name>
<accession>A0ABP8NYF3</accession>
<keyword evidence="3" id="KW-0274">FAD</keyword>
<feature type="domain" description="BFD-like [2Fe-2S]-binding" evidence="4">
    <location>
        <begin position="426"/>
        <end position="472"/>
    </location>
</feature>
<evidence type="ECO:0000259" key="4">
    <source>
        <dbReference type="Pfam" id="PF04324"/>
    </source>
</evidence>
<dbReference type="InterPro" id="IPR050260">
    <property type="entry name" value="FAD-bd_OxRdtase"/>
</dbReference>
<comment type="caution">
    <text evidence="7">The sequence shown here is derived from an EMBL/GenBank/DDBJ whole genome shotgun (WGS) entry which is preliminary data.</text>
</comment>
<evidence type="ECO:0000313" key="8">
    <source>
        <dbReference type="Proteomes" id="UP001501183"/>
    </source>
</evidence>
<dbReference type="Pfam" id="PF07992">
    <property type="entry name" value="Pyr_redox_2"/>
    <property type="match status" value="1"/>
</dbReference>
<organism evidence="7 8">
    <name type="scientific">Rhodococcus olei</name>
    <dbReference type="NCBI Taxonomy" id="2161675"/>
    <lineage>
        <taxon>Bacteria</taxon>
        <taxon>Bacillati</taxon>
        <taxon>Actinomycetota</taxon>
        <taxon>Actinomycetes</taxon>
        <taxon>Mycobacteriales</taxon>
        <taxon>Nocardiaceae</taxon>
        <taxon>Rhodococcus</taxon>
    </lineage>
</organism>
<evidence type="ECO:0000313" key="7">
    <source>
        <dbReference type="EMBL" id="GAA4473771.1"/>
    </source>
</evidence>
<dbReference type="InterPro" id="IPR007419">
    <property type="entry name" value="BFD-like_2Fe2S-bd_dom"/>
</dbReference>
<comment type="cofactor">
    <cofactor evidence="1">
        <name>FAD</name>
        <dbReference type="ChEBI" id="CHEBI:57692"/>
    </cofactor>
</comment>
<keyword evidence="8" id="KW-1185">Reference proteome</keyword>
<sequence>MRRTVIVGNGMAGARLAEDLCRRDPDGTRVSITVVGDEPQPAYNRILLSTVLAGGLTPQDTRLHPTGWYESRGIAARLGVTVTEIDPDTQTVLLSDGSPVGYDELVLATGSSPFLPPVAGLLDAGGDLAADVVPFRTVEDCTAIIAAVRSGTRVVVLGGGVLGLEAARGLLIRGAHVTVVHPVDFPMDRQLDPPGAAVLTRVLRSLGLTLLLGRFATMLTTDRPGARHLILDDGTEVPVDLVVLTAGIRPRIELARAAGLLIGKGIVVDDRMHTSAAHVWAIGECAQHGGIVYGLVQPAWDQAAVAANHLTGTDTSARYRGSTPITRLKAHGIDLASMGEVRTDLDSSDAEVLAIADPTRGRYAKVVVRDGRLVGAVTLGNPDVVGTLTQLFDTRAPVPADRMSLLLGRAPPEVDPRPAHLTAAAIVCRCNSVTKQHLTAAFRAGARTPAALAAKTRAGTGCGECRHLVEGYCRHLNDGTTVALPSSGPVSS</sequence>
<dbReference type="EMBL" id="BAABFB010000020">
    <property type="protein sequence ID" value="GAA4473771.1"/>
    <property type="molecule type" value="Genomic_DNA"/>
</dbReference>
<feature type="domain" description="NADH-rubredoxin oxidoreductase C-terminal" evidence="6">
    <location>
        <begin position="324"/>
        <end position="381"/>
    </location>
</feature>
<proteinExistence type="predicted"/>
<dbReference type="SUPFAM" id="SSF51905">
    <property type="entry name" value="FAD/NAD(P)-binding domain"/>
    <property type="match status" value="2"/>
</dbReference>
<dbReference type="Pfam" id="PF18267">
    <property type="entry name" value="Rubredoxin_C"/>
    <property type="match status" value="1"/>
</dbReference>
<feature type="domain" description="FAD/NAD(P)-binding" evidence="5">
    <location>
        <begin position="3"/>
        <end position="303"/>
    </location>
</feature>
<dbReference type="Pfam" id="PF04324">
    <property type="entry name" value="Fer2_BFD"/>
    <property type="match status" value="1"/>
</dbReference>
<evidence type="ECO:0000256" key="2">
    <source>
        <dbReference type="ARBA" id="ARBA00022630"/>
    </source>
</evidence>
<dbReference type="InterPro" id="IPR041575">
    <property type="entry name" value="Rubredoxin_C"/>
</dbReference>
<reference evidence="8" key="1">
    <citation type="journal article" date="2019" name="Int. J. Syst. Evol. Microbiol.">
        <title>The Global Catalogue of Microorganisms (GCM) 10K type strain sequencing project: providing services to taxonomists for standard genome sequencing and annotation.</title>
        <authorList>
            <consortium name="The Broad Institute Genomics Platform"/>
            <consortium name="The Broad Institute Genome Sequencing Center for Infectious Disease"/>
            <person name="Wu L."/>
            <person name="Ma J."/>
        </authorList>
    </citation>
    <scope>NUCLEOTIDE SEQUENCE [LARGE SCALE GENOMIC DNA]</scope>
    <source>
        <strain evidence="8">JCM 32206</strain>
    </source>
</reference>
<gene>
    <name evidence="7" type="ORF">GCM10023094_08130</name>
</gene>
<evidence type="ECO:0000256" key="1">
    <source>
        <dbReference type="ARBA" id="ARBA00001974"/>
    </source>
</evidence>
<dbReference type="InterPro" id="IPR016156">
    <property type="entry name" value="FAD/NAD-linked_Rdtase_dimer_sf"/>
</dbReference>
<protein>
    <submittedName>
        <fullName evidence="7">FAD-dependent oxidoreductase</fullName>
    </submittedName>
</protein>
<dbReference type="InterPro" id="IPR036188">
    <property type="entry name" value="FAD/NAD-bd_sf"/>
</dbReference>
<dbReference type="Gene3D" id="3.30.390.30">
    <property type="match status" value="1"/>
</dbReference>
<dbReference type="InterPro" id="IPR023753">
    <property type="entry name" value="FAD/NAD-binding_dom"/>
</dbReference>
<dbReference type="Gene3D" id="1.10.10.1100">
    <property type="entry name" value="BFD-like [2Fe-2S]-binding domain"/>
    <property type="match status" value="1"/>
</dbReference>
<evidence type="ECO:0000259" key="6">
    <source>
        <dbReference type="Pfam" id="PF18267"/>
    </source>
</evidence>
<dbReference type="PRINTS" id="PR00368">
    <property type="entry name" value="FADPNR"/>
</dbReference>
<dbReference type="RefSeq" id="WP_345342453.1">
    <property type="nucleotide sequence ID" value="NZ_BAABFB010000020.1"/>
</dbReference>
<evidence type="ECO:0000256" key="3">
    <source>
        <dbReference type="ARBA" id="ARBA00022827"/>
    </source>
</evidence>
<dbReference type="PANTHER" id="PTHR43429">
    <property type="entry name" value="PYRIDINE NUCLEOTIDE-DISULFIDE OXIDOREDUCTASE DOMAIN-CONTAINING"/>
    <property type="match status" value="1"/>
</dbReference>
<dbReference type="PANTHER" id="PTHR43429:SF3">
    <property type="entry name" value="NITRITE REDUCTASE [NAD(P)H]"/>
    <property type="match status" value="1"/>
</dbReference>